<evidence type="ECO:0000256" key="1">
    <source>
        <dbReference type="ARBA" id="ARBA00007806"/>
    </source>
</evidence>
<dbReference type="Pfam" id="PF17137">
    <property type="entry name" value="DUF5110"/>
    <property type="match status" value="1"/>
</dbReference>
<dbReference type="SUPFAM" id="SSF51445">
    <property type="entry name" value="(Trans)glycosidases"/>
    <property type="match status" value="1"/>
</dbReference>
<sequence length="824" mass="93367">MKKIPLFLAFVLLVVVDAFAQTGIGSNKSGYKKDGNTLFFSNANGDVKIEFCSASMFRVRASWSRKFAPDEHLMQENYTWPAVDYKITDAKSAYVIQTSALIITVIKSPFIINVADSKGVMLSSEYVPDSKQNGGLHHIGDTVMCTKDLLPDEHFFGFGERMDFTDQRNKLVKLNVGRGKSKNNLLGAYNINEANYCPVPFFMSTKGYGIYLHNSSATEWNMDSKTDNEYSFKANDGELDYYFIYGPTFPVILNSYLSITGKTPLLPRFAFGLHMGTYSGGTWGHEELTSDRYVIELARKMREMGIPVDILFLDSTWRLFGKNGGKGATTFEWRETFKNPKAMFDSLYAMNFKMVGLHIRPRFDNAKNLNLLDEARAKGFTYPENGKPGEFVNFFDQQAANWWWDNGVMKVASIGAKFLKTDEGSAFGSLANESEKIGPTGKEVAQLHNVFPIAYAKAPYLKFQEYNGIRGLNQTREGYSGIQRYPFIFAGDWPSEWQYFAPVIKAGLNIGLSGVGYWAHCMGGFEHAADPELYMRWVQFGMFSPVAMVFGMDHPGYKEPWNYGAEALANFKKYDDLRYRLIPYIYSNAYTQYQTGMPLMRALVLEYQDDPNTYNIADQYLFGDNLMVCPVTEKGAQTRTIYLPHGTWFDYWTGTKYTGKQYIHILTPPDHLPIFIKAGGIIPMQPAMKYMDEKPVDMITFDIFPDKGSSEFKLYEDDGVSLKYQHGDKAITQITLANTAGSYELQIKKPAGSFIPAQHSYLAKIHWAGDKEPSSITENKAPLKMADGVEALDKAAGWYYDKTTHLLWIKTSHNNREDIVLNFK</sequence>
<gene>
    <name evidence="8" type="ORF">DIU31_012200</name>
    <name evidence="9" type="ORF">J3L21_15385</name>
</gene>
<dbReference type="Proteomes" id="UP000250557">
    <property type="component" value="Chromosome"/>
</dbReference>
<evidence type="ECO:0000259" key="7">
    <source>
        <dbReference type="Pfam" id="PF21365"/>
    </source>
</evidence>
<proteinExistence type="inferred from homology"/>
<dbReference type="Pfam" id="PF21365">
    <property type="entry name" value="Glyco_hydro_31_3rd"/>
    <property type="match status" value="1"/>
</dbReference>
<dbReference type="SUPFAM" id="SSF74650">
    <property type="entry name" value="Galactose mutarotase-like"/>
    <property type="match status" value="1"/>
</dbReference>
<dbReference type="PANTHER" id="PTHR43863">
    <property type="entry name" value="HYDROLASE, PUTATIVE (AFU_ORTHOLOGUE AFUA_1G03140)-RELATED"/>
    <property type="match status" value="1"/>
</dbReference>
<feature type="domain" description="Glycoside hydrolase family 31 TIM barrel" evidence="4">
    <location>
        <begin position="263"/>
        <end position="587"/>
    </location>
</feature>
<dbReference type="SUPFAM" id="SSF51011">
    <property type="entry name" value="Glycosyl hydrolase domain"/>
    <property type="match status" value="1"/>
</dbReference>
<dbReference type="GO" id="GO:0005975">
    <property type="term" value="P:carbohydrate metabolic process"/>
    <property type="evidence" value="ECO:0007669"/>
    <property type="project" value="InterPro"/>
</dbReference>
<name>A0AAE6JGA8_9SPHI</name>
<accession>A0AAE6JGA8</accession>
<dbReference type="PANTHER" id="PTHR43863:SF2">
    <property type="entry name" value="MALTASE-GLUCOAMYLASE"/>
    <property type="match status" value="1"/>
</dbReference>
<dbReference type="EMBL" id="CP071880">
    <property type="protein sequence ID" value="QTE53280.1"/>
    <property type="molecule type" value="Genomic_DNA"/>
</dbReference>
<dbReference type="Gene3D" id="3.20.20.80">
    <property type="entry name" value="Glycosidases"/>
    <property type="match status" value="1"/>
</dbReference>
<reference evidence="8 10" key="1">
    <citation type="submission" date="2019-08" db="EMBL/GenBank/DDBJ databases">
        <title>Comparative genome analysis confer to the adaptation heavy metal polluted environment.</title>
        <authorList>
            <person name="Li Y."/>
        </authorList>
    </citation>
    <scope>NUCLEOTIDE SEQUENCE [LARGE SCALE GENOMIC DNA]</scope>
    <source>
        <strain evidence="8 10">P2</strain>
    </source>
</reference>
<keyword evidence="2" id="KW-0326">Glycosidase</keyword>
<keyword evidence="3" id="KW-0732">Signal</keyword>
<dbReference type="InterPro" id="IPR051816">
    <property type="entry name" value="Glycosyl_Hydrolase_31"/>
</dbReference>
<organism evidence="8 10">
    <name type="scientific">Mucilaginibacter rubeus</name>
    <dbReference type="NCBI Taxonomy" id="2027860"/>
    <lineage>
        <taxon>Bacteria</taxon>
        <taxon>Pseudomonadati</taxon>
        <taxon>Bacteroidota</taxon>
        <taxon>Sphingobacteriia</taxon>
        <taxon>Sphingobacteriales</taxon>
        <taxon>Sphingobacteriaceae</taxon>
        <taxon>Mucilaginibacter</taxon>
    </lineage>
</organism>
<reference evidence="9 11" key="2">
    <citation type="submission" date="2021-03" db="EMBL/GenBank/DDBJ databases">
        <title>Mucilaginibacter strains isolated from gold and copper mining confer multi heavy-metal resistance.</title>
        <authorList>
            <person name="Li Y."/>
        </authorList>
    </citation>
    <scope>NUCLEOTIDE SEQUENCE [LARGE SCALE GENOMIC DNA]</scope>
    <source>
        <strain evidence="9 11">P2-4</strain>
    </source>
</reference>
<dbReference type="InterPro" id="IPR013780">
    <property type="entry name" value="Glyco_hydro_b"/>
</dbReference>
<evidence type="ECO:0000259" key="4">
    <source>
        <dbReference type="Pfam" id="PF01055"/>
    </source>
</evidence>
<dbReference type="GO" id="GO:0004553">
    <property type="term" value="F:hydrolase activity, hydrolyzing O-glycosyl compounds"/>
    <property type="evidence" value="ECO:0007669"/>
    <property type="project" value="InterPro"/>
</dbReference>
<dbReference type="Pfam" id="PF01055">
    <property type="entry name" value="Glyco_hydro_31_2nd"/>
    <property type="match status" value="1"/>
</dbReference>
<feature type="signal peptide" evidence="3">
    <location>
        <begin position="1"/>
        <end position="20"/>
    </location>
</feature>
<dbReference type="Pfam" id="PF13802">
    <property type="entry name" value="Gal_mutarotas_2"/>
    <property type="match status" value="1"/>
</dbReference>
<evidence type="ECO:0000313" key="10">
    <source>
        <dbReference type="Proteomes" id="UP000250557"/>
    </source>
</evidence>
<feature type="domain" description="Glycosyl hydrolase family 31 C-terminal" evidence="7">
    <location>
        <begin position="596"/>
        <end position="682"/>
    </location>
</feature>
<feature type="chain" id="PRO_5042035921" evidence="3">
    <location>
        <begin position="21"/>
        <end position="824"/>
    </location>
</feature>
<dbReference type="CDD" id="cd14752">
    <property type="entry name" value="GH31_N"/>
    <property type="match status" value="1"/>
</dbReference>
<protein>
    <submittedName>
        <fullName evidence="8">DUF4968 domain-containing protein</fullName>
    </submittedName>
</protein>
<dbReference type="EMBL" id="CP043451">
    <property type="protein sequence ID" value="QEM04232.1"/>
    <property type="molecule type" value="Genomic_DNA"/>
</dbReference>
<dbReference type="Proteomes" id="UP000663940">
    <property type="component" value="Chromosome"/>
</dbReference>
<dbReference type="InterPro" id="IPR025887">
    <property type="entry name" value="Glyco_hydro_31_N_dom"/>
</dbReference>
<dbReference type="InterPro" id="IPR017853">
    <property type="entry name" value="GH"/>
</dbReference>
<evidence type="ECO:0000313" key="11">
    <source>
        <dbReference type="Proteomes" id="UP000663940"/>
    </source>
</evidence>
<feature type="domain" description="Glycoside hydrolase family 31 N-terminal" evidence="5">
    <location>
        <begin position="47"/>
        <end position="220"/>
    </location>
</feature>
<dbReference type="InterPro" id="IPR011013">
    <property type="entry name" value="Gal_mutarotase_sf_dom"/>
</dbReference>
<evidence type="ECO:0000256" key="3">
    <source>
        <dbReference type="SAM" id="SignalP"/>
    </source>
</evidence>
<evidence type="ECO:0000256" key="2">
    <source>
        <dbReference type="RuleBase" id="RU361185"/>
    </source>
</evidence>
<dbReference type="CDD" id="cd06589">
    <property type="entry name" value="GH31"/>
    <property type="match status" value="1"/>
</dbReference>
<feature type="domain" description="DUF5110" evidence="6">
    <location>
        <begin position="699"/>
        <end position="766"/>
    </location>
</feature>
<dbReference type="RefSeq" id="WP_112654987.1">
    <property type="nucleotide sequence ID" value="NZ_CP043451.1"/>
</dbReference>
<evidence type="ECO:0000259" key="6">
    <source>
        <dbReference type="Pfam" id="PF17137"/>
    </source>
</evidence>
<dbReference type="Gene3D" id="2.60.40.1180">
    <property type="entry name" value="Golgi alpha-mannosidase II"/>
    <property type="match status" value="2"/>
</dbReference>
<dbReference type="InterPro" id="IPR048395">
    <property type="entry name" value="Glyco_hydro_31_C"/>
</dbReference>
<dbReference type="InterPro" id="IPR000322">
    <property type="entry name" value="Glyco_hydro_31_TIM"/>
</dbReference>
<comment type="similarity">
    <text evidence="1 2">Belongs to the glycosyl hydrolase 31 family.</text>
</comment>
<keyword evidence="2" id="KW-0378">Hydrolase</keyword>
<dbReference type="GO" id="GO:0030246">
    <property type="term" value="F:carbohydrate binding"/>
    <property type="evidence" value="ECO:0007669"/>
    <property type="project" value="InterPro"/>
</dbReference>
<keyword evidence="11" id="KW-1185">Reference proteome</keyword>
<evidence type="ECO:0000259" key="5">
    <source>
        <dbReference type="Pfam" id="PF13802"/>
    </source>
</evidence>
<dbReference type="InterPro" id="IPR033403">
    <property type="entry name" value="DUF5110"/>
</dbReference>
<dbReference type="Gene3D" id="2.60.40.1760">
    <property type="entry name" value="glycosyl hydrolase (family 31)"/>
    <property type="match status" value="1"/>
</dbReference>
<evidence type="ECO:0000313" key="9">
    <source>
        <dbReference type="EMBL" id="QTE53280.1"/>
    </source>
</evidence>
<evidence type="ECO:0000313" key="8">
    <source>
        <dbReference type="EMBL" id="QEM04232.1"/>
    </source>
</evidence>
<dbReference type="AlphaFoldDB" id="A0AAE6JGA8"/>